<dbReference type="Proteomes" id="UP000294404">
    <property type="component" value="Chromosome"/>
</dbReference>
<dbReference type="InterPro" id="IPR009252">
    <property type="entry name" value="Cell_div_ZapB"/>
</dbReference>
<keyword evidence="2" id="KW-0131">Cell cycle</keyword>
<dbReference type="RefSeq" id="WP_154027733.1">
    <property type="nucleotide sequence ID" value="NZ_LR217695.1"/>
</dbReference>
<organism evidence="4 5">
    <name type="scientific">Buchnera aphidicola</name>
    <name type="common">Cinara cuneomaculata</name>
    <dbReference type="NCBI Taxonomy" id="1660040"/>
    <lineage>
        <taxon>Bacteria</taxon>
        <taxon>Pseudomonadati</taxon>
        <taxon>Pseudomonadota</taxon>
        <taxon>Gammaproteobacteria</taxon>
        <taxon>Enterobacterales</taxon>
        <taxon>Erwiniaceae</taxon>
        <taxon>Buchnera</taxon>
    </lineage>
</organism>
<evidence type="ECO:0000313" key="4">
    <source>
        <dbReference type="EMBL" id="VFP78392.1"/>
    </source>
</evidence>
<dbReference type="OrthoDB" id="6554593at2"/>
<keyword evidence="2" id="KW-0717">Septation</keyword>
<dbReference type="GO" id="GO:0005737">
    <property type="term" value="C:cytoplasm"/>
    <property type="evidence" value="ECO:0007669"/>
    <property type="project" value="InterPro"/>
</dbReference>
<dbReference type="Pfam" id="PF06005">
    <property type="entry name" value="ZapB"/>
    <property type="match status" value="1"/>
</dbReference>
<keyword evidence="4" id="KW-0132">Cell division</keyword>
<dbReference type="GO" id="GO:0000917">
    <property type="term" value="P:division septum assembly"/>
    <property type="evidence" value="ECO:0007669"/>
    <property type="project" value="UniProtKB-KW"/>
</dbReference>
<sequence>MVLEVFSSLETKVQKSVDYILLLKLEINNLKSKNQSLKEKLKNICSLKEQIEEKNILIQEERMKWKRKIKSLLEKINNLT</sequence>
<dbReference type="Gene3D" id="1.20.5.340">
    <property type="match status" value="1"/>
</dbReference>
<feature type="coiled-coil region" evidence="3">
    <location>
        <begin position="20"/>
        <end position="68"/>
    </location>
</feature>
<proteinExistence type="predicted"/>
<gene>
    <name evidence="4" type="primary">zapB</name>
    <name evidence="4" type="ORF">BUCICUMA2628_387</name>
</gene>
<dbReference type="EMBL" id="LR217695">
    <property type="protein sequence ID" value="VFP78392.1"/>
    <property type="molecule type" value="Genomic_DNA"/>
</dbReference>
<evidence type="ECO:0000256" key="2">
    <source>
        <dbReference type="ARBA" id="ARBA00023210"/>
    </source>
</evidence>
<reference evidence="4 5" key="1">
    <citation type="submission" date="2019-02" db="EMBL/GenBank/DDBJ databases">
        <authorList>
            <person name="Manzano-Marin A."/>
            <person name="Manzano-Marin A."/>
        </authorList>
    </citation>
    <scope>NUCLEOTIDE SEQUENCE [LARGE SCALE GENOMIC DNA]</scope>
    <source>
        <strain evidence="4 5">BuCicuneomaculata</strain>
    </source>
</reference>
<protein>
    <submittedName>
        <fullName evidence="4">Cell division protein ZapB</fullName>
    </submittedName>
</protein>
<keyword evidence="1 3" id="KW-0175">Coiled coil</keyword>
<evidence type="ECO:0000256" key="1">
    <source>
        <dbReference type="ARBA" id="ARBA00023054"/>
    </source>
</evidence>
<evidence type="ECO:0000313" key="5">
    <source>
        <dbReference type="Proteomes" id="UP000294404"/>
    </source>
</evidence>
<accession>A0A451CZ13</accession>
<evidence type="ECO:0000256" key="3">
    <source>
        <dbReference type="SAM" id="Coils"/>
    </source>
</evidence>
<name>A0A451CZ13_9GAMM</name>
<dbReference type="GO" id="GO:0043093">
    <property type="term" value="P:FtsZ-dependent cytokinesis"/>
    <property type="evidence" value="ECO:0007669"/>
    <property type="project" value="InterPro"/>
</dbReference>
<dbReference type="AlphaFoldDB" id="A0A451CZ13"/>